<feature type="domain" description="Cadherin" evidence="6">
    <location>
        <begin position="273"/>
        <end position="327"/>
    </location>
</feature>
<keyword evidence="2" id="KW-0812">Transmembrane</keyword>
<evidence type="ECO:0000256" key="4">
    <source>
        <dbReference type="ARBA" id="ARBA00023180"/>
    </source>
</evidence>
<dbReference type="PROSITE" id="PS50268">
    <property type="entry name" value="CADHERIN_2"/>
    <property type="match status" value="2"/>
</dbReference>
<reference evidence="7 8" key="1">
    <citation type="submission" date="2018-12" db="EMBL/GenBank/DDBJ databases">
        <title>Genomic taxonomy of the Vibrionaceae family.</title>
        <authorList>
            <person name="Gomez-Gil B."/>
            <person name="Enciso-Ibarra K."/>
        </authorList>
    </citation>
    <scope>NUCLEOTIDE SEQUENCE [LARGE SCALE GENOMIC DNA]</scope>
    <source>
        <strain evidence="7 8">CAIM 594</strain>
    </source>
</reference>
<evidence type="ECO:0000259" key="6">
    <source>
        <dbReference type="PROSITE" id="PS50268"/>
    </source>
</evidence>
<dbReference type="PRINTS" id="PR00205">
    <property type="entry name" value="CADHERIN"/>
</dbReference>
<feature type="region of interest" description="Disordered" evidence="5">
    <location>
        <begin position="75"/>
        <end position="96"/>
    </location>
</feature>
<evidence type="ECO:0000256" key="3">
    <source>
        <dbReference type="ARBA" id="ARBA00022989"/>
    </source>
</evidence>
<dbReference type="GO" id="GO:0007156">
    <property type="term" value="P:homophilic cell adhesion via plasma membrane adhesion molecules"/>
    <property type="evidence" value="ECO:0007669"/>
    <property type="project" value="InterPro"/>
</dbReference>
<name>A0A427TYU9_9VIBR</name>
<dbReference type="PANTHER" id="PTHR24028">
    <property type="entry name" value="CADHERIN-87A"/>
    <property type="match status" value="1"/>
</dbReference>
<dbReference type="GO" id="GO:0005886">
    <property type="term" value="C:plasma membrane"/>
    <property type="evidence" value="ECO:0007669"/>
    <property type="project" value="TreeGrafter"/>
</dbReference>
<keyword evidence="3" id="KW-1133">Transmembrane helix</keyword>
<evidence type="ECO:0000313" key="8">
    <source>
        <dbReference type="Proteomes" id="UP000269041"/>
    </source>
</evidence>
<comment type="subcellular location">
    <subcellularLocation>
        <location evidence="1">Membrane</location>
        <topology evidence="1">Single-pass membrane protein</topology>
    </subcellularLocation>
</comment>
<protein>
    <submittedName>
        <fullName evidence="7">Cadherin repeat domain-containing protein</fullName>
    </submittedName>
</protein>
<dbReference type="SUPFAM" id="SSF49313">
    <property type="entry name" value="Cadherin-like"/>
    <property type="match status" value="2"/>
</dbReference>
<dbReference type="SMART" id="SM00112">
    <property type="entry name" value="CA"/>
    <property type="match status" value="1"/>
</dbReference>
<dbReference type="InterPro" id="IPR050174">
    <property type="entry name" value="Protocadherin/Cadherin-CA"/>
</dbReference>
<evidence type="ECO:0000256" key="2">
    <source>
        <dbReference type="ARBA" id="ARBA00022692"/>
    </source>
</evidence>
<organism evidence="7 8">
    <name type="scientific">Vibrio pectenicida</name>
    <dbReference type="NCBI Taxonomy" id="62763"/>
    <lineage>
        <taxon>Bacteria</taxon>
        <taxon>Pseudomonadati</taxon>
        <taxon>Pseudomonadota</taxon>
        <taxon>Gammaproteobacteria</taxon>
        <taxon>Vibrionales</taxon>
        <taxon>Vibrionaceae</taxon>
        <taxon>Vibrio</taxon>
    </lineage>
</organism>
<dbReference type="InterPro" id="IPR015919">
    <property type="entry name" value="Cadherin-like_sf"/>
</dbReference>
<dbReference type="EMBL" id="RSFA01000122">
    <property type="protein sequence ID" value="RSD29641.1"/>
    <property type="molecule type" value="Genomic_DNA"/>
</dbReference>
<dbReference type="CDD" id="cd11304">
    <property type="entry name" value="Cadherin_repeat"/>
    <property type="match status" value="2"/>
</dbReference>
<dbReference type="OrthoDB" id="5918572at2"/>
<sequence length="328" mass="33779">MTVVIDANGQLRELTPGEAPRAGEVIVDFGQSTPAATDLEAQLVTDDGEAFDVDLDSEIASIFEQIEQGVDPTQNEDFATAAGGQNGSSPTGTGDVDRTAIQTRASTDFDTVGLESQGLSETQSLALLDLVTEAIIADNLLVADTLLVDDNSPVFTPNDGINYSFSYNENSADSDVLGTVSASDADGENVTYSISTNVSSGGNALFEINPTSGAISLTAAGVSAFANDFELNPNVHNLVVTATEDAGLGSVQTATVNVALTELNLDDNAPEFGQASYAFSYNENRVDSDVLGTVSASDADGENVTYSISTNVSSGGNALFEINPTSGA</sequence>
<feature type="domain" description="Cadherin" evidence="6">
    <location>
        <begin position="159"/>
        <end position="272"/>
    </location>
</feature>
<accession>A0A427TYU9</accession>
<dbReference type="Gene3D" id="2.60.40.60">
    <property type="entry name" value="Cadherins"/>
    <property type="match status" value="2"/>
</dbReference>
<keyword evidence="8" id="KW-1185">Reference proteome</keyword>
<keyword evidence="3" id="KW-0472">Membrane</keyword>
<dbReference type="RefSeq" id="WP_148101000.1">
    <property type="nucleotide sequence ID" value="NZ_RSFA01000122.1"/>
</dbReference>
<evidence type="ECO:0000313" key="7">
    <source>
        <dbReference type="EMBL" id="RSD29641.1"/>
    </source>
</evidence>
<gene>
    <name evidence="7" type="ORF">EJA03_18020</name>
</gene>
<dbReference type="Pfam" id="PF00028">
    <property type="entry name" value="Cadherin"/>
    <property type="match status" value="1"/>
</dbReference>
<evidence type="ECO:0000256" key="1">
    <source>
        <dbReference type="ARBA" id="ARBA00004167"/>
    </source>
</evidence>
<keyword evidence="4" id="KW-0325">Glycoprotein</keyword>
<feature type="non-terminal residue" evidence="7">
    <location>
        <position position="328"/>
    </location>
</feature>
<comment type="caution">
    <text evidence="7">The sequence shown here is derived from an EMBL/GenBank/DDBJ whole genome shotgun (WGS) entry which is preliminary data.</text>
</comment>
<proteinExistence type="predicted"/>
<dbReference type="Proteomes" id="UP000269041">
    <property type="component" value="Unassembled WGS sequence"/>
</dbReference>
<dbReference type="GO" id="GO:0005509">
    <property type="term" value="F:calcium ion binding"/>
    <property type="evidence" value="ECO:0007669"/>
    <property type="project" value="InterPro"/>
</dbReference>
<dbReference type="AlphaFoldDB" id="A0A427TYU9"/>
<evidence type="ECO:0000256" key="5">
    <source>
        <dbReference type="SAM" id="MobiDB-lite"/>
    </source>
</evidence>
<dbReference type="InterPro" id="IPR002126">
    <property type="entry name" value="Cadherin-like_dom"/>
</dbReference>
<dbReference type="PANTHER" id="PTHR24028:SF328">
    <property type="entry name" value="CADHERIN-3"/>
    <property type="match status" value="1"/>
</dbReference>